<dbReference type="EMBL" id="CP071796">
    <property type="protein sequence ID" value="QTD45606.1"/>
    <property type="molecule type" value="Genomic_DNA"/>
</dbReference>
<evidence type="ECO:0000256" key="1">
    <source>
        <dbReference type="SAM" id="MobiDB-lite"/>
    </source>
</evidence>
<feature type="chain" id="PRO_5037446438" evidence="2">
    <location>
        <begin position="24"/>
        <end position="106"/>
    </location>
</feature>
<feature type="signal peptide" evidence="2">
    <location>
        <begin position="1"/>
        <end position="23"/>
    </location>
</feature>
<name>A0A975CGY5_9BURK</name>
<feature type="compositionally biased region" description="Basic and acidic residues" evidence="1">
    <location>
        <begin position="25"/>
        <end position="34"/>
    </location>
</feature>
<proteinExistence type="predicted"/>
<evidence type="ECO:0000256" key="2">
    <source>
        <dbReference type="SAM" id="SignalP"/>
    </source>
</evidence>
<dbReference type="KEGG" id="otd:J1M35_01390"/>
<evidence type="ECO:0000313" key="4">
    <source>
        <dbReference type="Proteomes" id="UP000663903"/>
    </source>
</evidence>
<protein>
    <submittedName>
        <fullName evidence="3">Uncharacterized protein</fullName>
    </submittedName>
</protein>
<keyword evidence="4" id="KW-1185">Reference proteome</keyword>
<reference evidence="3" key="1">
    <citation type="submission" date="2021-03" db="EMBL/GenBank/DDBJ databases">
        <title>Ottowia sp. 27C isolated from the cloaca of a Giant Asian pond turtle (Heosemys grandis).</title>
        <authorList>
            <person name="Spergser J."/>
            <person name="Busse H.-J."/>
        </authorList>
    </citation>
    <scope>NUCLEOTIDE SEQUENCE</scope>
    <source>
        <strain evidence="3">27C</strain>
    </source>
</reference>
<sequence>MKSTVLLASIAVLAASFSAPLLAQGRDHGQDRGHDRRHAAPLSTASGAARSMQAVDNAAQPGQRAHGWRYFSDPAWQHAVVISPQGDYYFSRGDGLRWVAGTPTDV</sequence>
<dbReference type="RefSeq" id="WP_208009354.1">
    <property type="nucleotide sequence ID" value="NZ_CP071796.1"/>
</dbReference>
<evidence type="ECO:0000313" key="3">
    <source>
        <dbReference type="EMBL" id="QTD45606.1"/>
    </source>
</evidence>
<keyword evidence="2" id="KW-0732">Signal</keyword>
<gene>
    <name evidence="3" type="ORF">J1M35_01390</name>
</gene>
<dbReference type="AlphaFoldDB" id="A0A975CGY5"/>
<accession>A0A975CGY5</accession>
<feature type="region of interest" description="Disordered" evidence="1">
    <location>
        <begin position="24"/>
        <end position="60"/>
    </location>
</feature>
<organism evidence="3 4">
    <name type="scientific">Ottowia testudinis</name>
    <dbReference type="NCBI Taxonomy" id="2816950"/>
    <lineage>
        <taxon>Bacteria</taxon>
        <taxon>Pseudomonadati</taxon>
        <taxon>Pseudomonadota</taxon>
        <taxon>Betaproteobacteria</taxon>
        <taxon>Burkholderiales</taxon>
        <taxon>Comamonadaceae</taxon>
        <taxon>Ottowia</taxon>
    </lineage>
</organism>
<dbReference type="Proteomes" id="UP000663903">
    <property type="component" value="Chromosome"/>
</dbReference>